<dbReference type="Proteomes" id="UP001519887">
    <property type="component" value="Unassembled WGS sequence"/>
</dbReference>
<organism evidence="2 3">
    <name type="scientific">Paenibacillus sepulcri</name>
    <dbReference type="NCBI Taxonomy" id="359917"/>
    <lineage>
        <taxon>Bacteria</taxon>
        <taxon>Bacillati</taxon>
        <taxon>Bacillota</taxon>
        <taxon>Bacilli</taxon>
        <taxon>Bacillales</taxon>
        <taxon>Paenibacillaceae</taxon>
        <taxon>Paenibacillus</taxon>
    </lineage>
</organism>
<comment type="caution">
    <text evidence="2">The sequence shown here is derived from an EMBL/GenBank/DDBJ whole genome shotgun (WGS) entry which is preliminary data.</text>
</comment>
<gene>
    <name evidence="2" type="ORF">K0U00_37990</name>
</gene>
<name>A0ABS7CGC9_9BACL</name>
<evidence type="ECO:0000313" key="2">
    <source>
        <dbReference type="EMBL" id="MBW7459867.1"/>
    </source>
</evidence>
<keyword evidence="1" id="KW-0472">Membrane</keyword>
<protein>
    <submittedName>
        <fullName evidence="2">Adenosylcobinamide-GDP ribazoletransferase</fullName>
        <ecNumber evidence="2">2.7.8.26</ecNumber>
    </submittedName>
</protein>
<feature type="transmembrane region" description="Helical" evidence="1">
    <location>
        <begin position="57"/>
        <end position="76"/>
    </location>
</feature>
<evidence type="ECO:0000256" key="1">
    <source>
        <dbReference type="SAM" id="Phobius"/>
    </source>
</evidence>
<dbReference type="InterPro" id="IPR003805">
    <property type="entry name" value="CobS"/>
</dbReference>
<feature type="non-terminal residue" evidence="2">
    <location>
        <position position="1"/>
    </location>
</feature>
<keyword evidence="3" id="KW-1185">Reference proteome</keyword>
<keyword evidence="2" id="KW-0808">Transferase</keyword>
<keyword evidence="1" id="KW-1133">Transmembrane helix</keyword>
<dbReference type="Pfam" id="PF02654">
    <property type="entry name" value="CobS"/>
    <property type="match status" value="1"/>
</dbReference>
<evidence type="ECO:0000313" key="3">
    <source>
        <dbReference type="Proteomes" id="UP001519887"/>
    </source>
</evidence>
<proteinExistence type="predicted"/>
<keyword evidence="1" id="KW-0812">Transmembrane</keyword>
<feature type="transmembrane region" description="Helical" evidence="1">
    <location>
        <begin position="23"/>
        <end position="45"/>
    </location>
</feature>
<dbReference type="GO" id="GO:0051073">
    <property type="term" value="F:adenosylcobinamide-GDP ribazoletransferase activity"/>
    <property type="evidence" value="ECO:0007669"/>
    <property type="project" value="UniProtKB-EC"/>
</dbReference>
<sequence length="77" mass="8354">ASAMQLTFVIIIGIACGWSWPDIGLILVVHGGLALLCGTLLSRYFTRKLGGLTGDTYGALNEILECMLLFALLWLVR</sequence>
<dbReference type="EMBL" id="JAHZIK010001881">
    <property type="protein sequence ID" value="MBW7459867.1"/>
    <property type="molecule type" value="Genomic_DNA"/>
</dbReference>
<accession>A0ABS7CGC9</accession>
<reference evidence="2 3" key="1">
    <citation type="submission" date="2021-07" db="EMBL/GenBank/DDBJ databases">
        <title>Paenibacillus radiodurans sp. nov., isolated from the southeastern edge of Tengger Desert.</title>
        <authorList>
            <person name="Zhang G."/>
        </authorList>
    </citation>
    <scope>NUCLEOTIDE SEQUENCE [LARGE SCALE GENOMIC DNA]</scope>
    <source>
        <strain evidence="2 3">CCM 7311</strain>
    </source>
</reference>
<dbReference type="EC" id="2.7.8.26" evidence="2"/>